<evidence type="ECO:0000256" key="1">
    <source>
        <dbReference type="ARBA" id="ARBA00022723"/>
    </source>
</evidence>
<evidence type="ECO:0000313" key="4">
    <source>
        <dbReference type="EMBL" id="GAA2000897.1"/>
    </source>
</evidence>
<comment type="caution">
    <text evidence="4">The sequence shown here is derived from an EMBL/GenBank/DDBJ whole genome shotgun (WGS) entry which is preliminary data.</text>
</comment>
<protein>
    <submittedName>
        <fullName evidence="4">Sirohydrochlorin chelatase</fullName>
    </submittedName>
</protein>
<dbReference type="EMBL" id="BAAANO010000005">
    <property type="protein sequence ID" value="GAA2000897.1"/>
    <property type="molecule type" value="Genomic_DNA"/>
</dbReference>
<dbReference type="RefSeq" id="WP_344306880.1">
    <property type="nucleotide sequence ID" value="NZ_BAAANO010000005.1"/>
</dbReference>
<dbReference type="CDD" id="cd03416">
    <property type="entry name" value="CbiX_SirB_N"/>
    <property type="match status" value="1"/>
</dbReference>
<evidence type="ECO:0000313" key="5">
    <source>
        <dbReference type="Proteomes" id="UP001500755"/>
    </source>
</evidence>
<organism evidence="4 5">
    <name type="scientific">Brevibacterium samyangense</name>
    <dbReference type="NCBI Taxonomy" id="366888"/>
    <lineage>
        <taxon>Bacteria</taxon>
        <taxon>Bacillati</taxon>
        <taxon>Actinomycetota</taxon>
        <taxon>Actinomycetes</taxon>
        <taxon>Micrococcales</taxon>
        <taxon>Brevibacteriaceae</taxon>
        <taxon>Brevibacterium</taxon>
    </lineage>
</organism>
<sequence>MVPTASPHIPSPVVSSSGPAEAPRGPQIPLVGLAHGSRKPETAPAISCLLAAAGSRLGVPAVEAYLEDFAPPSLAEAVAGLGAPAAVVLPLLFTRAYHARIDTPEAVQETRDATGAHLVTAEVLGLGEDVLAVVLAAMERDGIEPDRPVVLLAVGSSNPEANEEVRAFATRLQGRRDASVVVGFATSTQPRAGELLQDRAAEEPALVPLFVAPGLLLDQVAHQARGPGLPVAEPLGDLLAGVVADRYREALGRG</sequence>
<keyword evidence="5" id="KW-1185">Reference proteome</keyword>
<evidence type="ECO:0000256" key="2">
    <source>
        <dbReference type="ARBA" id="ARBA00023239"/>
    </source>
</evidence>
<proteinExistence type="predicted"/>
<evidence type="ECO:0000256" key="3">
    <source>
        <dbReference type="SAM" id="MobiDB-lite"/>
    </source>
</evidence>
<accession>A0ABP5EMV6</accession>
<gene>
    <name evidence="4" type="ORF">GCM10009755_06260</name>
</gene>
<keyword evidence="1" id="KW-0479">Metal-binding</keyword>
<dbReference type="SUPFAM" id="SSF53800">
    <property type="entry name" value="Chelatase"/>
    <property type="match status" value="1"/>
</dbReference>
<dbReference type="Gene3D" id="3.40.50.1400">
    <property type="match status" value="2"/>
</dbReference>
<feature type="region of interest" description="Disordered" evidence="3">
    <location>
        <begin position="1"/>
        <end position="34"/>
    </location>
</feature>
<name>A0ABP5EMV6_9MICO</name>
<dbReference type="PANTHER" id="PTHR33542">
    <property type="entry name" value="SIROHYDROCHLORIN FERROCHELATASE, CHLOROPLASTIC"/>
    <property type="match status" value="1"/>
</dbReference>
<dbReference type="Pfam" id="PF01903">
    <property type="entry name" value="CbiX"/>
    <property type="match status" value="2"/>
</dbReference>
<reference evidence="5" key="1">
    <citation type="journal article" date="2019" name="Int. J. Syst. Evol. Microbiol.">
        <title>The Global Catalogue of Microorganisms (GCM) 10K type strain sequencing project: providing services to taxonomists for standard genome sequencing and annotation.</title>
        <authorList>
            <consortium name="The Broad Institute Genomics Platform"/>
            <consortium name="The Broad Institute Genome Sequencing Center for Infectious Disease"/>
            <person name="Wu L."/>
            <person name="Ma J."/>
        </authorList>
    </citation>
    <scope>NUCLEOTIDE SEQUENCE [LARGE SCALE GENOMIC DNA]</scope>
    <source>
        <strain evidence="5">JCM 14546</strain>
    </source>
</reference>
<dbReference type="Proteomes" id="UP001500755">
    <property type="component" value="Unassembled WGS sequence"/>
</dbReference>
<dbReference type="InterPro" id="IPR050963">
    <property type="entry name" value="Sirohydro_Cobaltochel/CbiX"/>
</dbReference>
<dbReference type="PANTHER" id="PTHR33542:SF5">
    <property type="entry name" value="FERROCHELATASE CHE1"/>
    <property type="match status" value="1"/>
</dbReference>
<keyword evidence="2" id="KW-0456">Lyase</keyword>
<feature type="compositionally biased region" description="Low complexity" evidence="3">
    <location>
        <begin position="1"/>
        <end position="23"/>
    </location>
</feature>
<dbReference type="InterPro" id="IPR002762">
    <property type="entry name" value="CbiX-like"/>
</dbReference>